<evidence type="ECO:0000259" key="1">
    <source>
        <dbReference type="Pfam" id="PF21780"/>
    </source>
</evidence>
<evidence type="ECO:0000313" key="3">
    <source>
        <dbReference type="Proteomes" id="UP001356095"/>
    </source>
</evidence>
<keyword evidence="3" id="KW-1185">Reference proteome</keyword>
<evidence type="ECO:0000313" key="2">
    <source>
        <dbReference type="EMBL" id="MEE2037459.1"/>
    </source>
</evidence>
<dbReference type="RefSeq" id="WP_330091255.1">
    <property type="nucleotide sequence ID" value="NZ_JAUZMY010000007.1"/>
</dbReference>
<name>A0ABU7K5D6_9ACTN</name>
<proteinExistence type="predicted"/>
<feature type="domain" description="DUF6875" evidence="1">
    <location>
        <begin position="6"/>
        <end position="174"/>
    </location>
</feature>
<sequence>MDAVEKAVQWFESYLCRPHEGVGRPGAVCPFLIPALRADCVRTQVFHDCVERDGLLRALDTMADTLRGERWPSANRTLHAVVGLLPDLAPGDHGLLDRVQDALKTSLAEQGMMLGQFHPGCDEGAARNPAFPVSRSPLPMLALRHMALHDILFLHDDPRRFDAYDRRFGANYRSGRTVDPLFALLYREARR</sequence>
<accession>A0ABU7K5D6</accession>
<reference evidence="2 3" key="1">
    <citation type="submission" date="2023-08" db="EMBL/GenBank/DDBJ databases">
        <authorList>
            <person name="Girao M."/>
            <person name="Carvalho M.F."/>
        </authorList>
    </citation>
    <scope>NUCLEOTIDE SEQUENCE [LARGE SCALE GENOMIC DNA]</scope>
    <source>
        <strain evidence="2 3">CT-R113</strain>
    </source>
</reference>
<comment type="caution">
    <text evidence="2">The sequence shown here is derived from an EMBL/GenBank/DDBJ whole genome shotgun (WGS) entry which is preliminary data.</text>
</comment>
<gene>
    <name evidence="2" type="ORF">Q8791_09530</name>
</gene>
<dbReference type="Pfam" id="PF21780">
    <property type="entry name" value="DUF6875"/>
    <property type="match status" value="1"/>
</dbReference>
<organism evidence="2 3">
    <name type="scientific">Nocardiopsis codii</name>
    <dbReference type="NCBI Taxonomy" id="3065942"/>
    <lineage>
        <taxon>Bacteria</taxon>
        <taxon>Bacillati</taxon>
        <taxon>Actinomycetota</taxon>
        <taxon>Actinomycetes</taxon>
        <taxon>Streptosporangiales</taxon>
        <taxon>Nocardiopsidaceae</taxon>
        <taxon>Nocardiopsis</taxon>
    </lineage>
</organism>
<dbReference type="Proteomes" id="UP001356095">
    <property type="component" value="Unassembled WGS sequence"/>
</dbReference>
<dbReference type="InterPro" id="IPR049240">
    <property type="entry name" value="DUF6875"/>
</dbReference>
<dbReference type="EMBL" id="JAUZMY010000007">
    <property type="protein sequence ID" value="MEE2037459.1"/>
    <property type="molecule type" value="Genomic_DNA"/>
</dbReference>
<protein>
    <recommendedName>
        <fullName evidence="1">DUF6875 domain-containing protein</fullName>
    </recommendedName>
</protein>